<organism evidence="1 2">
    <name type="scientific">Acidicapsa dinghuensis</name>
    <dbReference type="NCBI Taxonomy" id="2218256"/>
    <lineage>
        <taxon>Bacteria</taxon>
        <taxon>Pseudomonadati</taxon>
        <taxon>Acidobacteriota</taxon>
        <taxon>Terriglobia</taxon>
        <taxon>Terriglobales</taxon>
        <taxon>Acidobacteriaceae</taxon>
        <taxon>Acidicapsa</taxon>
    </lineage>
</organism>
<keyword evidence="2" id="KW-1185">Reference proteome</keyword>
<name>A0ABW1EP41_9BACT</name>
<dbReference type="InterPro" id="IPR017802">
    <property type="entry name" value="VWFA-rel_acidobac-type"/>
</dbReference>
<sequence length="406" mass="44758">MTSQTTPPLAKNSPPFTIQKNVDRVLVPVIVRDKEGHIVEHLEEKDFQIFDNGKPRAINLFMIERRVKTFSATATNGSRGTILQDPAIKRRERSAPPRFIVLVFDDMHLSIEDMAAAKKAGTELLAGSLLDTDYVAVASLSGRTNSGLTQDRAKLQETITSLQPRSVLKPNQTDCPKLDYYEADLIENKHDQTALQDAEQQLKICSTPPPDMLEEMAEMAARRTFSAGQLDVKTSFGWIERFIHAMSDLPGQRTLILVSPGFLTITPESMDAESHVIDAAARSDVMVSAMDARGVYVAEMNASDDMRGRSPRAVTDFRRSAMMGAGGVMSELADATGGTYFHGSNDLSAGLEKLADAPDCVYMLELSLDGIKQNGTYHRLKIKIDQEGVNVQARHGYFAPKPEKKK</sequence>
<evidence type="ECO:0000313" key="2">
    <source>
        <dbReference type="Proteomes" id="UP001596091"/>
    </source>
</evidence>
<gene>
    <name evidence="1" type="ORF">ACFPT7_22925</name>
</gene>
<dbReference type="Gene3D" id="3.40.50.410">
    <property type="entry name" value="von Willebrand factor, type A domain"/>
    <property type="match status" value="1"/>
</dbReference>
<reference evidence="2" key="1">
    <citation type="journal article" date="2019" name="Int. J. Syst. Evol. Microbiol.">
        <title>The Global Catalogue of Microorganisms (GCM) 10K type strain sequencing project: providing services to taxonomists for standard genome sequencing and annotation.</title>
        <authorList>
            <consortium name="The Broad Institute Genomics Platform"/>
            <consortium name="The Broad Institute Genome Sequencing Center for Infectious Disease"/>
            <person name="Wu L."/>
            <person name="Ma J."/>
        </authorList>
    </citation>
    <scope>NUCLEOTIDE SEQUENCE [LARGE SCALE GENOMIC DNA]</scope>
    <source>
        <strain evidence="2">JCM 4087</strain>
    </source>
</reference>
<comment type="caution">
    <text evidence="1">The sequence shown here is derived from an EMBL/GenBank/DDBJ whole genome shotgun (WGS) entry which is preliminary data.</text>
</comment>
<dbReference type="RefSeq" id="WP_263333356.1">
    <property type="nucleotide sequence ID" value="NZ_JAGSYH010000002.1"/>
</dbReference>
<dbReference type="NCBIfam" id="TIGR03436">
    <property type="entry name" value="acidobact_VWFA"/>
    <property type="match status" value="1"/>
</dbReference>
<evidence type="ECO:0000313" key="1">
    <source>
        <dbReference type="EMBL" id="MFC5865178.1"/>
    </source>
</evidence>
<proteinExistence type="predicted"/>
<dbReference type="EMBL" id="JBHSPH010000016">
    <property type="protein sequence ID" value="MFC5865178.1"/>
    <property type="molecule type" value="Genomic_DNA"/>
</dbReference>
<dbReference type="InterPro" id="IPR036465">
    <property type="entry name" value="vWFA_dom_sf"/>
</dbReference>
<accession>A0ABW1EP41</accession>
<protein>
    <submittedName>
        <fullName evidence="1">VWA domain-containing protein</fullName>
    </submittedName>
</protein>
<dbReference type="Proteomes" id="UP001596091">
    <property type="component" value="Unassembled WGS sequence"/>
</dbReference>